<evidence type="ECO:0000256" key="1">
    <source>
        <dbReference type="SAM" id="MobiDB-lite"/>
    </source>
</evidence>
<comment type="caution">
    <text evidence="2">The sequence shown here is derived from an EMBL/GenBank/DDBJ whole genome shotgun (WGS) entry which is preliminary data.</text>
</comment>
<organism evidence="2 3">
    <name type="scientific">Pleuronectes platessa</name>
    <name type="common">European plaice</name>
    <dbReference type="NCBI Taxonomy" id="8262"/>
    <lineage>
        <taxon>Eukaryota</taxon>
        <taxon>Metazoa</taxon>
        <taxon>Chordata</taxon>
        <taxon>Craniata</taxon>
        <taxon>Vertebrata</taxon>
        <taxon>Euteleostomi</taxon>
        <taxon>Actinopterygii</taxon>
        <taxon>Neopterygii</taxon>
        <taxon>Teleostei</taxon>
        <taxon>Neoteleostei</taxon>
        <taxon>Acanthomorphata</taxon>
        <taxon>Carangaria</taxon>
        <taxon>Pleuronectiformes</taxon>
        <taxon>Pleuronectoidei</taxon>
        <taxon>Pleuronectidae</taxon>
        <taxon>Pleuronectes</taxon>
    </lineage>
</organism>
<feature type="region of interest" description="Disordered" evidence="1">
    <location>
        <begin position="1"/>
        <end position="44"/>
    </location>
</feature>
<reference evidence="2" key="1">
    <citation type="submission" date="2020-03" db="EMBL/GenBank/DDBJ databases">
        <authorList>
            <person name="Weist P."/>
        </authorList>
    </citation>
    <scope>NUCLEOTIDE SEQUENCE</scope>
</reference>
<accession>A0A9N7VD59</accession>
<name>A0A9N7VD59_PLEPL</name>
<evidence type="ECO:0000313" key="2">
    <source>
        <dbReference type="EMBL" id="CAB1447198.1"/>
    </source>
</evidence>
<sequence length="142" mass="15368">MCSHRPTSDGLCPEPPPSHRAPAAAEDSGASRLAGRTDSLTEVGLKRRTSHGGMCLPGAAVTRRSCDFIFTHRGPNDLAKRHDAEIFNNVFLLPCSPLANGSSGAGGRGQMRPLGEQWSGRVGERSDDYHTRFINLRALWVM</sequence>
<dbReference type="Proteomes" id="UP001153269">
    <property type="component" value="Unassembled WGS sequence"/>
</dbReference>
<gene>
    <name evidence="2" type="ORF">PLEPLA_LOCUS34893</name>
</gene>
<evidence type="ECO:0000313" key="3">
    <source>
        <dbReference type="Proteomes" id="UP001153269"/>
    </source>
</evidence>
<protein>
    <submittedName>
        <fullName evidence="2">Uncharacterized protein</fullName>
    </submittedName>
</protein>
<dbReference type="AlphaFoldDB" id="A0A9N7VD59"/>
<keyword evidence="3" id="KW-1185">Reference proteome</keyword>
<proteinExistence type="predicted"/>
<dbReference type="EMBL" id="CADEAL010003938">
    <property type="protein sequence ID" value="CAB1447198.1"/>
    <property type="molecule type" value="Genomic_DNA"/>
</dbReference>